<feature type="domain" description="Beta-lactamase-related" evidence="2">
    <location>
        <begin position="44"/>
        <end position="329"/>
    </location>
</feature>
<accession>A0A3E5B044</accession>
<dbReference type="GO" id="GO:0016787">
    <property type="term" value="F:hydrolase activity"/>
    <property type="evidence" value="ECO:0007669"/>
    <property type="project" value="UniProtKB-KW"/>
</dbReference>
<dbReference type="RefSeq" id="WP_117725645.1">
    <property type="nucleotide sequence ID" value="NZ_QSUL01000025.1"/>
</dbReference>
<protein>
    <submittedName>
        <fullName evidence="3">Class A beta-lactamase-related serine hydrolase</fullName>
    </submittedName>
</protein>
<name>A0A3E5B044_9BACE</name>
<dbReference type="PANTHER" id="PTHR46825">
    <property type="entry name" value="D-ALANYL-D-ALANINE-CARBOXYPEPTIDASE/ENDOPEPTIDASE AMPH"/>
    <property type="match status" value="1"/>
</dbReference>
<sequence length="346" mass="39196">MKRYLLLLFLCPAFLILKAQSNIDTLRLTDYLSKIEQNKQCIGSLAIMKDGKCIYAHRLGKKLIPKDGDVTVPLYRVGSITKMFTAVLIYRQVEKGLLKLNDKLADYFPEIPRAQDITIYQLLEHTAGLGDYIMKNDTAYIWMFSPASHADVMKEIIRQGILYEPGKGFKYSNSSYYLLAGILEKKLGKPYATILEESITKPLGLKNTRSGVASTAEVLLPYQMNEYGDWVEVPDFYFPNVRGVGDIVSTPEDVNLFLHALFTGKLISKEHLQIMKPYGDDRHGRGMMYMPYHEYPYYGHTGDTFGIHSIGVYNEQESISIAMSLNGTTIPFSEILLGIFDSIYGK</sequence>
<dbReference type="Proteomes" id="UP000260983">
    <property type="component" value="Unassembled WGS sequence"/>
</dbReference>
<dbReference type="InterPro" id="IPR050491">
    <property type="entry name" value="AmpC-like"/>
</dbReference>
<dbReference type="PANTHER" id="PTHR46825:SF9">
    <property type="entry name" value="BETA-LACTAMASE-RELATED DOMAIN-CONTAINING PROTEIN"/>
    <property type="match status" value="1"/>
</dbReference>
<dbReference type="AlphaFoldDB" id="A0A3E5B044"/>
<dbReference type="Pfam" id="PF00144">
    <property type="entry name" value="Beta-lactamase"/>
    <property type="match status" value="1"/>
</dbReference>
<dbReference type="InterPro" id="IPR001466">
    <property type="entry name" value="Beta-lactam-related"/>
</dbReference>
<feature type="signal peptide" evidence="1">
    <location>
        <begin position="1"/>
        <end position="19"/>
    </location>
</feature>
<comment type="caution">
    <text evidence="3">The sequence shown here is derived from an EMBL/GenBank/DDBJ whole genome shotgun (WGS) entry which is preliminary data.</text>
</comment>
<evidence type="ECO:0000313" key="3">
    <source>
        <dbReference type="EMBL" id="RGN30854.1"/>
    </source>
</evidence>
<reference evidence="3 4" key="1">
    <citation type="submission" date="2018-08" db="EMBL/GenBank/DDBJ databases">
        <title>A genome reference for cultivated species of the human gut microbiota.</title>
        <authorList>
            <person name="Zou Y."/>
            <person name="Xue W."/>
            <person name="Luo G."/>
        </authorList>
    </citation>
    <scope>NUCLEOTIDE SEQUENCE [LARGE SCALE GENOMIC DNA]</scope>
    <source>
        <strain evidence="3 4">OM05-15BH</strain>
    </source>
</reference>
<evidence type="ECO:0000259" key="2">
    <source>
        <dbReference type="Pfam" id="PF00144"/>
    </source>
</evidence>
<proteinExistence type="predicted"/>
<dbReference type="EMBL" id="QSUL01000025">
    <property type="protein sequence ID" value="RGN30854.1"/>
    <property type="molecule type" value="Genomic_DNA"/>
</dbReference>
<organism evidence="3 4">
    <name type="scientific">Bacteroides oleiciplenus</name>
    <dbReference type="NCBI Taxonomy" id="626931"/>
    <lineage>
        <taxon>Bacteria</taxon>
        <taxon>Pseudomonadati</taxon>
        <taxon>Bacteroidota</taxon>
        <taxon>Bacteroidia</taxon>
        <taxon>Bacteroidales</taxon>
        <taxon>Bacteroidaceae</taxon>
        <taxon>Bacteroides</taxon>
    </lineage>
</organism>
<evidence type="ECO:0000313" key="4">
    <source>
        <dbReference type="Proteomes" id="UP000260983"/>
    </source>
</evidence>
<keyword evidence="1" id="KW-0732">Signal</keyword>
<keyword evidence="3" id="KW-0378">Hydrolase</keyword>
<gene>
    <name evidence="3" type="ORF">DXB65_22495</name>
</gene>
<feature type="chain" id="PRO_5017834344" evidence="1">
    <location>
        <begin position="20"/>
        <end position="346"/>
    </location>
</feature>
<dbReference type="SUPFAM" id="SSF56601">
    <property type="entry name" value="beta-lactamase/transpeptidase-like"/>
    <property type="match status" value="1"/>
</dbReference>
<dbReference type="InterPro" id="IPR012338">
    <property type="entry name" value="Beta-lactam/transpept-like"/>
</dbReference>
<dbReference type="Gene3D" id="3.40.710.10">
    <property type="entry name" value="DD-peptidase/beta-lactamase superfamily"/>
    <property type="match status" value="1"/>
</dbReference>
<evidence type="ECO:0000256" key="1">
    <source>
        <dbReference type="SAM" id="SignalP"/>
    </source>
</evidence>